<dbReference type="EC" id="3.2.1.25" evidence="2"/>
<dbReference type="InterPro" id="IPR036156">
    <property type="entry name" value="Beta-gal/glucu_dom_sf"/>
</dbReference>
<dbReference type="PANTHER" id="PTHR43730:SF1">
    <property type="entry name" value="BETA-MANNOSIDASE"/>
    <property type="match status" value="1"/>
</dbReference>
<dbReference type="InterPro" id="IPR050887">
    <property type="entry name" value="Beta-mannosidase_GH2"/>
</dbReference>
<evidence type="ECO:0000259" key="6">
    <source>
        <dbReference type="Pfam" id="PF22666"/>
    </source>
</evidence>
<gene>
    <name evidence="7" type="primary">csxA_1</name>
    <name evidence="7" type="ORF">SDC9_79829</name>
</gene>
<dbReference type="Gene3D" id="2.60.40.10">
    <property type="entry name" value="Immunoglobulins"/>
    <property type="match status" value="2"/>
</dbReference>
<reference evidence="7" key="1">
    <citation type="submission" date="2019-08" db="EMBL/GenBank/DDBJ databases">
        <authorList>
            <person name="Kucharzyk K."/>
            <person name="Murdoch R.W."/>
            <person name="Higgins S."/>
            <person name="Loffler F."/>
        </authorList>
    </citation>
    <scope>NUCLEOTIDE SEQUENCE</scope>
</reference>
<keyword evidence="3 7" id="KW-0378">Hydrolase</keyword>
<feature type="domain" description="Beta-mannosidase-like galactose-binding" evidence="6">
    <location>
        <begin position="1"/>
        <end position="67"/>
    </location>
</feature>
<dbReference type="InterPro" id="IPR054593">
    <property type="entry name" value="Beta-mannosidase-like_N2"/>
</dbReference>
<feature type="domain" description="Exo-beta-D-glucosaminidase Ig-fold" evidence="5">
    <location>
        <begin position="604"/>
        <end position="695"/>
    </location>
</feature>
<name>A0A644YY71_9ZZZZ</name>
<evidence type="ECO:0000256" key="2">
    <source>
        <dbReference type="ARBA" id="ARBA00012754"/>
    </source>
</evidence>
<protein>
    <recommendedName>
        <fullName evidence="2">beta-mannosidase</fullName>
        <ecNumber evidence="2">3.2.1.25</ecNumber>
    </recommendedName>
</protein>
<dbReference type="GO" id="GO:0004567">
    <property type="term" value="F:beta-mannosidase activity"/>
    <property type="evidence" value="ECO:0007669"/>
    <property type="project" value="UniProtKB-EC"/>
</dbReference>
<accession>A0A644YY71</accession>
<dbReference type="GO" id="GO:0005975">
    <property type="term" value="P:carbohydrate metabolic process"/>
    <property type="evidence" value="ECO:0007669"/>
    <property type="project" value="InterPro"/>
</dbReference>
<dbReference type="Pfam" id="PF22666">
    <property type="entry name" value="Glyco_hydro_2_N2"/>
    <property type="match status" value="1"/>
</dbReference>
<evidence type="ECO:0000313" key="7">
    <source>
        <dbReference type="EMBL" id="MPM33259.1"/>
    </source>
</evidence>
<dbReference type="InterPro" id="IPR017853">
    <property type="entry name" value="GH"/>
</dbReference>
<dbReference type="SUPFAM" id="SSF49785">
    <property type="entry name" value="Galactose-binding domain-like"/>
    <property type="match status" value="1"/>
</dbReference>
<evidence type="ECO:0000256" key="1">
    <source>
        <dbReference type="ARBA" id="ARBA00000829"/>
    </source>
</evidence>
<dbReference type="PANTHER" id="PTHR43730">
    <property type="entry name" value="BETA-MANNOSIDASE"/>
    <property type="match status" value="1"/>
</dbReference>
<dbReference type="EMBL" id="VSSQ01006604">
    <property type="protein sequence ID" value="MPM33259.1"/>
    <property type="molecule type" value="Genomic_DNA"/>
</dbReference>
<evidence type="ECO:0000256" key="4">
    <source>
        <dbReference type="ARBA" id="ARBA00023295"/>
    </source>
</evidence>
<dbReference type="Pfam" id="PF18368">
    <property type="entry name" value="Ig_GlcNase"/>
    <property type="match status" value="1"/>
</dbReference>
<evidence type="ECO:0000256" key="3">
    <source>
        <dbReference type="ARBA" id="ARBA00022801"/>
    </source>
</evidence>
<dbReference type="InterPro" id="IPR041351">
    <property type="entry name" value="Ig_GlcNase"/>
</dbReference>
<dbReference type="SUPFAM" id="SSF51445">
    <property type="entry name" value="(Trans)glycosidases"/>
    <property type="match status" value="1"/>
</dbReference>
<dbReference type="InterPro" id="IPR008979">
    <property type="entry name" value="Galactose-bd-like_sf"/>
</dbReference>
<comment type="caution">
    <text evidence="7">The sequence shown here is derived from an EMBL/GenBank/DDBJ whole genome shotgun (WGS) entry which is preliminary data.</text>
</comment>
<dbReference type="Gene3D" id="2.60.120.260">
    <property type="entry name" value="Galactose-binding domain-like"/>
    <property type="match status" value="1"/>
</dbReference>
<dbReference type="SUPFAM" id="SSF49303">
    <property type="entry name" value="beta-Galactosidase/glucuronidase domain"/>
    <property type="match status" value="2"/>
</dbReference>
<dbReference type="InterPro" id="IPR013783">
    <property type="entry name" value="Ig-like_fold"/>
</dbReference>
<dbReference type="GO" id="GO:0006516">
    <property type="term" value="P:glycoprotein catabolic process"/>
    <property type="evidence" value="ECO:0007669"/>
    <property type="project" value="TreeGrafter"/>
</dbReference>
<proteinExistence type="predicted"/>
<comment type="catalytic activity">
    <reaction evidence="1">
        <text>Hydrolysis of terminal, non-reducing beta-D-mannose residues in beta-D-mannosides.</text>
        <dbReference type="EC" id="3.2.1.25"/>
    </reaction>
</comment>
<dbReference type="AlphaFoldDB" id="A0A644YY71"/>
<dbReference type="Gene3D" id="3.20.20.80">
    <property type="entry name" value="Glycosidases"/>
    <property type="match status" value="1"/>
</dbReference>
<sequence>MFTPWEFEVTDVIDRTGNNVLVLIFDPAPQASSNHERVRPSEFADFHHCQMSFGWDWARALVPTGIFDHVELKGTMAARVRDCHFRTAQKHVFLEVELGALEAHDTALTVKLAPLGHHGKTVELTRTVALCPGPDNRCKIDFEVDDARFWYPNGYGEQPLYELTLTVPGDELVRQVGFRDLRMARNPGSPEGAYDLTFELNGQPIFARGLNWVPADMIVSRLDAALYEREVRLAKEAGFNLFRIWGGGLIEKQAFYDACDRHGMLVWQEFMHACSMYRSDAVYLAAKRHEGEAAVRKLRNHVSTALFCGGNEVQYYGESPDNPLYRQYAELVAALAPGVPYHLSSPDLSRPGERHHGPWCFLEHSFWNDHFRQLASELGCNGFAEAESIDRFIPPGDPCPAGQHWKYHFTFDHGQRPITPVLENFRPDPEDRRQLSQASMFTQADLLGYVMEHYRRNYPAASGCFIWQYNESWPTNSFGIIDFYTMPKMAYYRLARANRNAVLFLEDASWRIADGKLRGTLFLCNDSALPRDARIAATGIDLYGRVLFAETFAGDRPGGVTELGGIAAELPDELPGGVLLVLLRITVGDKTLFVNERIYGVPDFSRALHLEPAEPACRWRSVPLPDGETLISATVENTGKIAALNLRLSADEVDFRQIYWQDNYFCLAPGECRTITARLTAGAPRPATLTLYGWNHPETRHPAQEVQS</sequence>
<keyword evidence="4 7" id="KW-0326">Glycosidase</keyword>
<evidence type="ECO:0000259" key="5">
    <source>
        <dbReference type="Pfam" id="PF18368"/>
    </source>
</evidence>
<organism evidence="7">
    <name type="scientific">bioreactor metagenome</name>
    <dbReference type="NCBI Taxonomy" id="1076179"/>
    <lineage>
        <taxon>unclassified sequences</taxon>
        <taxon>metagenomes</taxon>
        <taxon>ecological metagenomes</taxon>
    </lineage>
</organism>